<evidence type="ECO:0000313" key="14">
    <source>
        <dbReference type="Proteomes" id="UP000310066"/>
    </source>
</evidence>
<evidence type="ECO:0000256" key="7">
    <source>
        <dbReference type="ARBA" id="ARBA00022989"/>
    </source>
</evidence>
<feature type="transmembrane region" description="Helical" evidence="12">
    <location>
        <begin position="163"/>
        <end position="184"/>
    </location>
</feature>
<protein>
    <submittedName>
        <fullName evidence="13">Uncharacterized protein</fullName>
    </submittedName>
</protein>
<feature type="repeat" description="Solcar" evidence="10">
    <location>
        <begin position="6"/>
        <end position="96"/>
    </location>
</feature>
<proteinExistence type="inferred from homology"/>
<evidence type="ECO:0000256" key="11">
    <source>
        <dbReference type="RuleBase" id="RU000488"/>
    </source>
</evidence>
<dbReference type="InterPro" id="IPR050567">
    <property type="entry name" value="Mitochondrial_Carrier"/>
</dbReference>
<feature type="transmembrane region" description="Helical" evidence="12">
    <location>
        <begin position="204"/>
        <end position="225"/>
    </location>
</feature>
<evidence type="ECO:0000256" key="6">
    <source>
        <dbReference type="ARBA" id="ARBA00022792"/>
    </source>
</evidence>
<evidence type="ECO:0000256" key="9">
    <source>
        <dbReference type="ARBA" id="ARBA00023136"/>
    </source>
</evidence>
<dbReference type="PRINTS" id="PR00926">
    <property type="entry name" value="MITOCARRIER"/>
</dbReference>
<keyword evidence="9 10" id="KW-0472">Membrane</keyword>
<evidence type="ECO:0000256" key="5">
    <source>
        <dbReference type="ARBA" id="ARBA00022737"/>
    </source>
</evidence>
<dbReference type="STRING" id="329885.A0A4U0V9F2"/>
<dbReference type="GO" id="GO:0005743">
    <property type="term" value="C:mitochondrial inner membrane"/>
    <property type="evidence" value="ECO:0007669"/>
    <property type="project" value="UniProtKB-SubCell"/>
</dbReference>
<dbReference type="GO" id="GO:0022857">
    <property type="term" value="F:transmembrane transporter activity"/>
    <property type="evidence" value="ECO:0007669"/>
    <property type="project" value="TreeGrafter"/>
</dbReference>
<dbReference type="PANTHER" id="PTHR45624">
    <property type="entry name" value="MITOCHONDRIAL BASIC AMINO ACIDS TRANSPORTER-RELATED"/>
    <property type="match status" value="1"/>
</dbReference>
<comment type="similarity">
    <text evidence="2 11">Belongs to the mitochondrial carrier (TC 2.A.29) family.</text>
</comment>
<dbReference type="Proteomes" id="UP000310066">
    <property type="component" value="Unassembled WGS sequence"/>
</dbReference>
<feature type="repeat" description="Solcar" evidence="10">
    <location>
        <begin position="111"/>
        <end position="192"/>
    </location>
</feature>
<dbReference type="AlphaFoldDB" id="A0A4U0V9F2"/>
<evidence type="ECO:0000256" key="10">
    <source>
        <dbReference type="PROSITE-ProRule" id="PRU00282"/>
    </source>
</evidence>
<evidence type="ECO:0000256" key="1">
    <source>
        <dbReference type="ARBA" id="ARBA00004448"/>
    </source>
</evidence>
<keyword evidence="6" id="KW-0999">Mitochondrion inner membrane</keyword>
<feature type="repeat" description="Solcar" evidence="10">
    <location>
        <begin position="202"/>
        <end position="319"/>
    </location>
</feature>
<dbReference type="InterPro" id="IPR023395">
    <property type="entry name" value="MCP_dom_sf"/>
</dbReference>
<dbReference type="PROSITE" id="PS50920">
    <property type="entry name" value="SOLCAR"/>
    <property type="match status" value="3"/>
</dbReference>
<keyword evidence="8" id="KW-0496">Mitochondrion</keyword>
<keyword evidence="7 12" id="KW-1133">Transmembrane helix</keyword>
<dbReference type="Pfam" id="PF00153">
    <property type="entry name" value="Mito_carr"/>
    <property type="match status" value="3"/>
</dbReference>
<name>A0A4U0V9F2_9PEZI</name>
<evidence type="ECO:0000256" key="2">
    <source>
        <dbReference type="ARBA" id="ARBA00006375"/>
    </source>
</evidence>
<keyword evidence="5" id="KW-0677">Repeat</keyword>
<dbReference type="InterPro" id="IPR018108">
    <property type="entry name" value="MCP_transmembrane"/>
</dbReference>
<gene>
    <name evidence="13" type="ORF">B0A54_04050</name>
</gene>
<dbReference type="OrthoDB" id="193856at2759"/>
<reference evidence="13 14" key="1">
    <citation type="submission" date="2017-03" db="EMBL/GenBank/DDBJ databases">
        <title>Genomes of endolithic fungi from Antarctica.</title>
        <authorList>
            <person name="Coleine C."/>
            <person name="Masonjones S."/>
            <person name="Stajich J.E."/>
        </authorList>
    </citation>
    <scope>NUCLEOTIDE SEQUENCE [LARGE SCALE GENOMIC DNA]</scope>
    <source>
        <strain evidence="13 14">CCFEE 5311</strain>
    </source>
</reference>
<evidence type="ECO:0000256" key="3">
    <source>
        <dbReference type="ARBA" id="ARBA00022448"/>
    </source>
</evidence>
<comment type="subcellular location">
    <subcellularLocation>
        <location evidence="1">Mitochondrion inner membrane</location>
        <topology evidence="1">Multi-pass membrane protein</topology>
    </subcellularLocation>
</comment>
<dbReference type="PANTHER" id="PTHR45624:SF10">
    <property type="entry name" value="SLC (SOLUTE CARRIER) HOMOLOG"/>
    <property type="match status" value="1"/>
</dbReference>
<evidence type="ECO:0000313" key="13">
    <source>
        <dbReference type="EMBL" id="TKA45511.1"/>
    </source>
</evidence>
<evidence type="ECO:0000256" key="12">
    <source>
        <dbReference type="SAM" id="Phobius"/>
    </source>
</evidence>
<comment type="caution">
    <text evidence="13">The sequence shown here is derived from an EMBL/GenBank/DDBJ whole genome shotgun (WGS) entry which is preliminary data.</text>
</comment>
<evidence type="ECO:0000256" key="8">
    <source>
        <dbReference type="ARBA" id="ARBA00023128"/>
    </source>
</evidence>
<feature type="transmembrane region" description="Helical" evidence="12">
    <location>
        <begin position="68"/>
        <end position="90"/>
    </location>
</feature>
<dbReference type="SUPFAM" id="SSF103506">
    <property type="entry name" value="Mitochondrial carrier"/>
    <property type="match status" value="1"/>
</dbReference>
<dbReference type="EMBL" id="NAJP01000011">
    <property type="protein sequence ID" value="TKA45511.1"/>
    <property type="molecule type" value="Genomic_DNA"/>
</dbReference>
<accession>A0A4U0V9F2</accession>
<keyword evidence="4 10" id="KW-0812">Transmembrane</keyword>
<dbReference type="Gene3D" id="1.50.40.10">
    <property type="entry name" value="Mitochondrial carrier domain"/>
    <property type="match status" value="1"/>
</dbReference>
<feature type="transmembrane region" description="Helical" evidence="12">
    <location>
        <begin position="114"/>
        <end position="132"/>
    </location>
</feature>
<organism evidence="13 14">
    <name type="scientific">Friedmanniomyces endolithicus</name>
    <dbReference type="NCBI Taxonomy" id="329885"/>
    <lineage>
        <taxon>Eukaryota</taxon>
        <taxon>Fungi</taxon>
        <taxon>Dikarya</taxon>
        <taxon>Ascomycota</taxon>
        <taxon>Pezizomycotina</taxon>
        <taxon>Dothideomycetes</taxon>
        <taxon>Dothideomycetidae</taxon>
        <taxon>Mycosphaerellales</taxon>
        <taxon>Teratosphaeriaceae</taxon>
        <taxon>Friedmanniomyces</taxon>
    </lineage>
</organism>
<feature type="transmembrane region" description="Helical" evidence="12">
    <location>
        <begin position="12"/>
        <end position="32"/>
    </location>
</feature>
<keyword evidence="3 11" id="KW-0813">Transport</keyword>
<evidence type="ECO:0000256" key="4">
    <source>
        <dbReference type="ARBA" id="ARBA00022692"/>
    </source>
</evidence>
<sequence>MNDNHCGMSADFFAGYVSGAVGIVVGNPLDILKTKLQAGTQRSQSPAPVTAVIEPNLQNRRALPWTSWLRGAAAPILGYGALNALLFVTYNRSLSLLEIGSISSDSPPERPSAWSLWTAGALGGLATFVVSAPTELVKCRAQVSSQSSFDVTKALWKRGKLRGLYLGGGVTSVRDAVGYGFYFWSYELAKRAMAREDDSQNQQALNVLLCGGLAGVVTWASIFPLDVLKTRVQTWDLVSLGQASRIQAPDASQPLLNNQSQQAGIKSTGPSRPSTYQIASHAYATEGIGVFFRGLGVCSARAFIVNAVQWAVYEYLMKQVAR</sequence>
<dbReference type="InterPro" id="IPR002067">
    <property type="entry name" value="MCP"/>
</dbReference>